<evidence type="ECO:0000256" key="2">
    <source>
        <dbReference type="SAM" id="Phobius"/>
    </source>
</evidence>
<keyword evidence="4" id="KW-1185">Reference proteome</keyword>
<dbReference type="Pfam" id="PF12836">
    <property type="entry name" value="HHH_3"/>
    <property type="match status" value="1"/>
</dbReference>
<dbReference type="AlphaFoldDB" id="A0A7I7S9W8"/>
<keyword evidence="2" id="KW-0472">Membrane</keyword>
<gene>
    <name evidence="3" type="ORF">B8W67_10735</name>
</gene>
<comment type="caution">
    <text evidence="3">The sequence shown here is derived from an EMBL/GenBank/DDBJ whole genome shotgun (WGS) entry which is preliminary data.</text>
</comment>
<reference evidence="3 4" key="1">
    <citation type="submission" date="2017-04" db="EMBL/GenBank/DDBJ databases">
        <title>The new phylogeny of genus Mycobacterium.</title>
        <authorList>
            <person name="Tortoli E."/>
            <person name="Trovato A."/>
            <person name="Cirillo D.M."/>
        </authorList>
    </citation>
    <scope>NUCLEOTIDE SEQUENCE [LARGE SCALE GENOMIC DNA]</scope>
    <source>
        <strain evidence="3 4">KCTC 19819</strain>
    </source>
</reference>
<name>A0A7I7S9W8_9MYCO</name>
<evidence type="ECO:0000313" key="3">
    <source>
        <dbReference type="EMBL" id="OSC33472.1"/>
    </source>
</evidence>
<dbReference type="GO" id="GO:0015627">
    <property type="term" value="C:type II protein secretion system complex"/>
    <property type="evidence" value="ECO:0007669"/>
    <property type="project" value="TreeGrafter"/>
</dbReference>
<dbReference type="InterPro" id="IPR019554">
    <property type="entry name" value="Soluble_ligand-bd"/>
</dbReference>
<proteinExistence type="predicted"/>
<feature type="region of interest" description="Disordered" evidence="1">
    <location>
        <begin position="1"/>
        <end position="62"/>
    </location>
</feature>
<feature type="compositionally biased region" description="Low complexity" evidence="1">
    <location>
        <begin position="122"/>
        <end position="132"/>
    </location>
</feature>
<dbReference type="Pfam" id="PF10531">
    <property type="entry name" value="SLBB"/>
    <property type="match status" value="1"/>
</dbReference>
<dbReference type="RefSeq" id="WP_085303924.1">
    <property type="nucleotide sequence ID" value="NZ_AP022594.1"/>
</dbReference>
<dbReference type="InterPro" id="IPR051675">
    <property type="entry name" value="Endo/Exo/Phosphatase_dom_1"/>
</dbReference>
<dbReference type="OrthoDB" id="9758724at2"/>
<evidence type="ECO:0000256" key="1">
    <source>
        <dbReference type="SAM" id="MobiDB-lite"/>
    </source>
</evidence>
<dbReference type="InterPro" id="IPR003583">
    <property type="entry name" value="Hlx-hairpin-Hlx_DNA-bd_motif"/>
</dbReference>
<dbReference type="SUPFAM" id="SSF47781">
    <property type="entry name" value="RuvA domain 2-like"/>
    <property type="match status" value="1"/>
</dbReference>
<dbReference type="Gene3D" id="1.10.150.320">
    <property type="entry name" value="Photosystem II 12 kDa extrinsic protein"/>
    <property type="match status" value="1"/>
</dbReference>
<dbReference type="Proteomes" id="UP000193577">
    <property type="component" value="Unassembled WGS sequence"/>
</dbReference>
<dbReference type="GO" id="GO:0003677">
    <property type="term" value="F:DNA binding"/>
    <property type="evidence" value="ECO:0007669"/>
    <property type="project" value="InterPro"/>
</dbReference>
<feature type="compositionally biased region" description="Low complexity" evidence="1">
    <location>
        <begin position="33"/>
        <end position="48"/>
    </location>
</feature>
<accession>A0A7I7S9W8</accession>
<sequence>MRAELPTERLHRRLLGAATATGRADEPPGDGAGDSAGDTAGDSVGSDGCEQRDPGSVLGRWQPPVQQGWAERVRADPGRAGVALLTLIAAVAVMITVFTMLRDGAEPVAAVPLPPVQMATSATAAPAGSAGSVPPPESGPPDRSAGPAADDGALVVSVVGLVRTPGLVTLAPGARIADALHAAGDPLDGADTVGLNLARRVADGEQIVVAAPPPPGAAPPAGSSVSPGAAGPAEPPAAPGTSAAPSVAVDLNTATVAQLDALPGVGPVTAAAIVAWRDSHGRFTSVDQLGEVDGIGPARLARLRPLVHV</sequence>
<feature type="compositionally biased region" description="Low complexity" evidence="1">
    <location>
        <begin position="219"/>
        <end position="232"/>
    </location>
</feature>
<evidence type="ECO:0000313" key="4">
    <source>
        <dbReference type="Proteomes" id="UP000193577"/>
    </source>
</evidence>
<dbReference type="EMBL" id="NCXO01000021">
    <property type="protein sequence ID" value="OSC33472.1"/>
    <property type="molecule type" value="Genomic_DNA"/>
</dbReference>
<dbReference type="GO" id="GO:0006281">
    <property type="term" value="P:DNA repair"/>
    <property type="evidence" value="ECO:0007669"/>
    <property type="project" value="InterPro"/>
</dbReference>
<keyword evidence="2" id="KW-0812">Transmembrane</keyword>
<keyword evidence="2" id="KW-1133">Transmembrane helix</keyword>
<feature type="region of interest" description="Disordered" evidence="1">
    <location>
        <begin position="122"/>
        <end position="149"/>
    </location>
</feature>
<dbReference type="InterPro" id="IPR010994">
    <property type="entry name" value="RuvA_2-like"/>
</dbReference>
<feature type="region of interest" description="Disordered" evidence="1">
    <location>
        <begin position="212"/>
        <end position="244"/>
    </location>
</feature>
<feature type="transmembrane region" description="Helical" evidence="2">
    <location>
        <begin position="82"/>
        <end position="101"/>
    </location>
</feature>
<dbReference type="GO" id="GO:0015628">
    <property type="term" value="P:protein secretion by the type II secretion system"/>
    <property type="evidence" value="ECO:0007669"/>
    <property type="project" value="TreeGrafter"/>
</dbReference>
<protein>
    <submittedName>
        <fullName evidence="3">Uncharacterized protein</fullName>
    </submittedName>
</protein>
<dbReference type="PANTHER" id="PTHR21180">
    <property type="entry name" value="ENDONUCLEASE/EXONUCLEASE/PHOSPHATASE FAMILY DOMAIN-CONTAINING PROTEIN 1"/>
    <property type="match status" value="1"/>
</dbReference>
<dbReference type="SMART" id="SM00278">
    <property type="entry name" value="HhH1"/>
    <property type="match status" value="2"/>
</dbReference>
<organism evidence="3 4">
    <name type="scientific">Mycolicibacillus koreensis</name>
    <dbReference type="NCBI Taxonomy" id="1069220"/>
    <lineage>
        <taxon>Bacteria</taxon>
        <taxon>Bacillati</taxon>
        <taxon>Actinomycetota</taxon>
        <taxon>Actinomycetes</taxon>
        <taxon>Mycobacteriales</taxon>
        <taxon>Mycobacteriaceae</taxon>
        <taxon>Mycolicibacillus</taxon>
    </lineage>
</organism>
<dbReference type="PANTHER" id="PTHR21180:SF32">
    <property type="entry name" value="ENDONUCLEASE_EXONUCLEASE_PHOSPHATASE FAMILY DOMAIN-CONTAINING PROTEIN 1"/>
    <property type="match status" value="1"/>
</dbReference>